<keyword evidence="2" id="KW-1185">Reference proteome</keyword>
<organism evidence="1 2">
    <name type="scientific">Nocardioides islandensis</name>
    <dbReference type="NCBI Taxonomy" id="433663"/>
    <lineage>
        <taxon>Bacteria</taxon>
        <taxon>Bacillati</taxon>
        <taxon>Actinomycetota</taxon>
        <taxon>Actinomycetes</taxon>
        <taxon>Propionibacteriales</taxon>
        <taxon>Nocardioidaceae</taxon>
        <taxon>Nocardioides</taxon>
    </lineage>
</organism>
<evidence type="ECO:0000313" key="2">
    <source>
        <dbReference type="Proteomes" id="UP000640489"/>
    </source>
</evidence>
<accession>A0A930VEU3</accession>
<evidence type="ECO:0000313" key="1">
    <source>
        <dbReference type="EMBL" id="MBF4764326.1"/>
    </source>
</evidence>
<dbReference type="SUPFAM" id="SSF109854">
    <property type="entry name" value="DinB/YfiT-like putative metalloenzymes"/>
    <property type="match status" value="1"/>
</dbReference>
<protein>
    <submittedName>
        <fullName evidence="1">DinB family protein</fullName>
    </submittedName>
</protein>
<dbReference type="InterPro" id="IPR007061">
    <property type="entry name" value="MST-like"/>
</dbReference>
<comment type="caution">
    <text evidence="1">The sequence shown here is derived from an EMBL/GenBank/DDBJ whole genome shotgun (WGS) entry which is preliminary data.</text>
</comment>
<gene>
    <name evidence="1" type="ORF">ISU07_14425</name>
</gene>
<sequence>MLRAFVDFYRATILRQVEGLTDEQRAATLGPSTLTLAGILKHLTLVEHGWFRMALHDLPDAPWVGDGYESDPDWDFNSAVHDPWELLVSRFEEAVAESDAILDAALATPEGLDLVAEQEWHGMHVTLRWILVHLVEEYARHAGHADLIRESIDGATDL</sequence>
<name>A0A930VEU3_9ACTN</name>
<dbReference type="AlphaFoldDB" id="A0A930VEU3"/>
<dbReference type="Gene3D" id="1.20.120.450">
    <property type="entry name" value="dinb family like domain"/>
    <property type="match status" value="1"/>
</dbReference>
<dbReference type="Pfam" id="PF04978">
    <property type="entry name" value="MST"/>
    <property type="match status" value="1"/>
</dbReference>
<dbReference type="EMBL" id="JADKPN010000008">
    <property type="protein sequence ID" value="MBF4764326.1"/>
    <property type="molecule type" value="Genomic_DNA"/>
</dbReference>
<dbReference type="InterPro" id="IPR034660">
    <property type="entry name" value="DinB/YfiT-like"/>
</dbReference>
<dbReference type="Proteomes" id="UP000640489">
    <property type="component" value="Unassembled WGS sequence"/>
</dbReference>
<proteinExistence type="predicted"/>
<reference evidence="1" key="1">
    <citation type="submission" date="2020-11" db="EMBL/GenBank/DDBJ databases">
        <title>Nocardioides sp. nov., isolated from Soil of Cynanchum wilfordii Hemsley rhizosphere.</title>
        <authorList>
            <person name="Lee J.-S."/>
            <person name="Suh M.K."/>
            <person name="Kim J.-S."/>
        </authorList>
    </citation>
    <scope>NUCLEOTIDE SEQUENCE</scope>
    <source>
        <strain evidence="1">KCTC 19275</strain>
    </source>
</reference>